<accession>A0A8J4A223</accession>
<proteinExistence type="predicted"/>
<evidence type="ECO:0000256" key="1">
    <source>
        <dbReference type="SAM" id="MobiDB-lite"/>
    </source>
</evidence>
<dbReference type="AlphaFoldDB" id="A0A8J4A223"/>
<sequence length="455" mass="49121">MTELPRSTPAAQGIDAAGIDALLAALTSMPDVEPHSLMVLRHGRVVAERWWWPYRPETPQLVYSLSKSFTSAALGLAVAEGLIDLDAPALSYFPEFDTRVTDAWSRSVLVRHLASMASGHEEDTIEPALRAGMGDMALGMFLLPPTFEPGAVFAYNQPCTYTIAAIIERTSGVTLTEFLRPRLFQPLGIHRYGWSTDPVGRTLGFTGLHVPTEAIAKLGQLHLDGGRWQGKQILPEGWVAEATRAHVATNPAGTTGDSDWDRGYGFQFWRSRHGYRGDGALGQFMVVLPEADAVVALTSQSPDMQAVLDAMWAHLLPAIDVGSGPSSADGSSGPDELVRPVGDGTSREIPEGTYGPGTDNEIEALRTVGIRAEQLVLDDGEELTAAIGGPASWTVGDEPLATAYAWSGDTLLIDVVFLESPHRLQLTLDPAARTFTARWQTTPLGVWAMRSLRMP</sequence>
<dbReference type="PANTHER" id="PTHR43283:SF7">
    <property type="entry name" value="BETA-LACTAMASE-RELATED DOMAIN-CONTAINING PROTEIN"/>
    <property type="match status" value="1"/>
</dbReference>
<feature type="compositionally biased region" description="Low complexity" evidence="1">
    <location>
        <begin position="323"/>
        <end position="335"/>
    </location>
</feature>
<feature type="domain" description="Beta-lactamase-related" evidence="2">
    <location>
        <begin position="36"/>
        <end position="305"/>
    </location>
</feature>
<dbReference type="EMBL" id="BOPH01000105">
    <property type="protein sequence ID" value="GIJ72728.1"/>
    <property type="molecule type" value="Genomic_DNA"/>
</dbReference>
<dbReference type="PANTHER" id="PTHR43283">
    <property type="entry name" value="BETA-LACTAMASE-RELATED"/>
    <property type="match status" value="1"/>
</dbReference>
<dbReference type="InterPro" id="IPR001466">
    <property type="entry name" value="Beta-lactam-related"/>
</dbReference>
<evidence type="ECO:0000313" key="3">
    <source>
        <dbReference type="EMBL" id="GIJ72728.1"/>
    </source>
</evidence>
<dbReference type="Gene3D" id="3.40.710.10">
    <property type="entry name" value="DD-peptidase/beta-lactamase superfamily"/>
    <property type="match status" value="1"/>
</dbReference>
<dbReference type="Proteomes" id="UP000635606">
    <property type="component" value="Unassembled WGS sequence"/>
</dbReference>
<dbReference type="InterPro" id="IPR012338">
    <property type="entry name" value="Beta-lactam/transpept-like"/>
</dbReference>
<name>A0A8J4A223_9ACTN</name>
<comment type="caution">
    <text evidence="3">The sequence shown here is derived from an EMBL/GenBank/DDBJ whole genome shotgun (WGS) entry which is preliminary data.</text>
</comment>
<feature type="region of interest" description="Disordered" evidence="1">
    <location>
        <begin position="323"/>
        <end position="357"/>
    </location>
</feature>
<dbReference type="InterPro" id="IPR050789">
    <property type="entry name" value="Diverse_Enzym_Activities"/>
</dbReference>
<evidence type="ECO:0000259" key="2">
    <source>
        <dbReference type="Pfam" id="PF00144"/>
    </source>
</evidence>
<reference evidence="3" key="1">
    <citation type="submission" date="2021-01" db="EMBL/GenBank/DDBJ databases">
        <title>Whole genome shotgun sequence of Virgisporangium ochraceum NBRC 16418.</title>
        <authorList>
            <person name="Komaki H."/>
            <person name="Tamura T."/>
        </authorList>
    </citation>
    <scope>NUCLEOTIDE SEQUENCE</scope>
    <source>
        <strain evidence="3">NBRC 16418</strain>
    </source>
</reference>
<gene>
    <name evidence="3" type="ORF">Voc01_076450</name>
</gene>
<evidence type="ECO:0000313" key="4">
    <source>
        <dbReference type="Proteomes" id="UP000635606"/>
    </source>
</evidence>
<organism evidence="3 4">
    <name type="scientific">Virgisporangium ochraceum</name>
    <dbReference type="NCBI Taxonomy" id="65505"/>
    <lineage>
        <taxon>Bacteria</taxon>
        <taxon>Bacillati</taxon>
        <taxon>Actinomycetota</taxon>
        <taxon>Actinomycetes</taxon>
        <taxon>Micromonosporales</taxon>
        <taxon>Micromonosporaceae</taxon>
        <taxon>Virgisporangium</taxon>
    </lineage>
</organism>
<protein>
    <recommendedName>
        <fullName evidence="2">Beta-lactamase-related domain-containing protein</fullName>
    </recommendedName>
</protein>
<keyword evidence="4" id="KW-1185">Reference proteome</keyword>
<dbReference type="RefSeq" id="WP_203932580.1">
    <property type="nucleotide sequence ID" value="NZ_BOPH01000105.1"/>
</dbReference>
<dbReference type="SUPFAM" id="SSF56601">
    <property type="entry name" value="beta-lactamase/transpeptidase-like"/>
    <property type="match status" value="1"/>
</dbReference>
<dbReference type="Pfam" id="PF00144">
    <property type="entry name" value="Beta-lactamase"/>
    <property type="match status" value="1"/>
</dbReference>